<evidence type="ECO:0000313" key="1">
    <source>
        <dbReference type="EMBL" id="RPF49531.1"/>
    </source>
</evidence>
<evidence type="ECO:0000313" key="2">
    <source>
        <dbReference type="Proteomes" id="UP000282654"/>
    </source>
</evidence>
<comment type="caution">
    <text evidence="1">The sequence shown here is derived from an EMBL/GenBank/DDBJ whole genome shotgun (WGS) entry which is preliminary data.</text>
</comment>
<reference evidence="1 2" key="1">
    <citation type="submission" date="2018-11" db="EMBL/GenBank/DDBJ databases">
        <title>Genomic Encyclopedia of Type Strains, Phase IV (KMG-IV): sequencing the most valuable type-strain genomes for metagenomic binning, comparative biology and taxonomic classification.</title>
        <authorList>
            <person name="Goeker M."/>
        </authorList>
    </citation>
    <scope>NUCLEOTIDE SEQUENCE [LARGE SCALE GENOMIC DNA]</scope>
    <source>
        <strain evidence="1 2">DSM 102936</strain>
    </source>
</reference>
<proteinExistence type="predicted"/>
<sequence>MEWHGTGAQISNGAFATLIEIAEILREMGETPHRLARILEERRRSQIEICHRLTGTILPERVDTP</sequence>
<dbReference type="EMBL" id="RKRE01000001">
    <property type="protein sequence ID" value="RPF49531.1"/>
    <property type="molecule type" value="Genomic_DNA"/>
</dbReference>
<dbReference type="Proteomes" id="UP000282654">
    <property type="component" value="Unassembled WGS sequence"/>
</dbReference>
<keyword evidence="2" id="KW-1185">Reference proteome</keyword>
<accession>A0A3N5C058</accession>
<dbReference type="AlphaFoldDB" id="A0A3N5C058"/>
<organism evidence="1 2">
    <name type="scientific">Thermodesulfitimonas autotrophica</name>
    <dbReference type="NCBI Taxonomy" id="1894989"/>
    <lineage>
        <taxon>Bacteria</taxon>
        <taxon>Bacillati</taxon>
        <taxon>Bacillota</taxon>
        <taxon>Clostridia</taxon>
        <taxon>Thermoanaerobacterales</taxon>
        <taxon>Thermoanaerobacteraceae</taxon>
        <taxon>Thermodesulfitimonas</taxon>
    </lineage>
</organism>
<name>A0A3N5C058_9THEO</name>
<dbReference type="RefSeq" id="WP_170157658.1">
    <property type="nucleotide sequence ID" value="NZ_RKRE01000001.1"/>
</dbReference>
<protein>
    <submittedName>
        <fullName evidence="1">Uncharacterized protein</fullName>
    </submittedName>
</protein>
<gene>
    <name evidence="1" type="ORF">EDD75_0347</name>
</gene>